<reference evidence="2" key="1">
    <citation type="journal article" date="2011" name="PLoS Biol.">
        <title>Gene gain and loss during evolution of obligate parasitism in the white rust pathogen of Arabidopsis thaliana.</title>
        <authorList>
            <person name="Kemen E."/>
            <person name="Gardiner A."/>
            <person name="Schultz-Larsen T."/>
            <person name="Kemen A.C."/>
            <person name="Balmuth A.L."/>
            <person name="Robert-Seilaniantz A."/>
            <person name="Bailey K."/>
            <person name="Holub E."/>
            <person name="Studholme D.J."/>
            <person name="Maclean D."/>
            <person name="Jones J.D."/>
        </authorList>
    </citation>
    <scope>NUCLEOTIDE SEQUENCE</scope>
</reference>
<proteinExistence type="predicted"/>
<evidence type="ECO:0000256" key="1">
    <source>
        <dbReference type="SAM" id="MobiDB-lite"/>
    </source>
</evidence>
<protein>
    <submittedName>
        <fullName evidence="2">AlNc14C109G6313 protein</fullName>
    </submittedName>
</protein>
<feature type="region of interest" description="Disordered" evidence="1">
    <location>
        <begin position="23"/>
        <end position="42"/>
    </location>
</feature>
<evidence type="ECO:0000313" key="2">
    <source>
        <dbReference type="EMBL" id="CCA20988.1"/>
    </source>
</evidence>
<reference evidence="2" key="2">
    <citation type="submission" date="2011-02" db="EMBL/GenBank/DDBJ databases">
        <authorList>
            <person name="MacLean D."/>
        </authorList>
    </citation>
    <scope>NUCLEOTIDE SEQUENCE</scope>
</reference>
<dbReference type="Gene3D" id="1.10.10.60">
    <property type="entry name" value="Homeodomain-like"/>
    <property type="match status" value="1"/>
</dbReference>
<organism evidence="2">
    <name type="scientific">Albugo laibachii Nc14</name>
    <dbReference type="NCBI Taxonomy" id="890382"/>
    <lineage>
        <taxon>Eukaryota</taxon>
        <taxon>Sar</taxon>
        <taxon>Stramenopiles</taxon>
        <taxon>Oomycota</taxon>
        <taxon>Peronosporomycetes</taxon>
        <taxon>Albuginales</taxon>
        <taxon>Albuginaceae</taxon>
        <taxon>Albugo</taxon>
    </lineage>
</organism>
<dbReference type="AlphaFoldDB" id="F0WIA9"/>
<gene>
    <name evidence="2" type="primary">AlNc14C109G6313</name>
    <name evidence="2" type="ORF">ALNC14_071310</name>
</gene>
<dbReference type="EMBL" id="FR824154">
    <property type="protein sequence ID" value="CCA20988.1"/>
    <property type="molecule type" value="Genomic_DNA"/>
</dbReference>
<dbReference type="HOGENOM" id="CLU_033666_10_1_1"/>
<sequence length="121" mass="13774">MIATLLGRSRTVIRSFLADPEAYGAKISPGRPSKKSPANLRRLYHEASRTGNSSTKLKTQLDLPIQPRRIRQLLNANSEFKYTKRKGPPLLKSCHKLRRIMWAEANVDRGAGWDRVIFSDE</sequence>
<accession>F0WIA9</accession>
<name>F0WIA9_9STRA</name>